<dbReference type="InterPro" id="IPR005565">
    <property type="entry name" value="Hemolysn_activator_HlyB_C"/>
</dbReference>
<feature type="domain" description="Haemolysin activator HlyB C-terminal" evidence="1">
    <location>
        <begin position="34"/>
        <end position="256"/>
    </location>
</feature>
<dbReference type="EMBL" id="MDTU01000001">
    <property type="protein sequence ID" value="ODN42346.1"/>
    <property type="molecule type" value="Genomic_DNA"/>
</dbReference>
<dbReference type="PANTHER" id="PTHR34597:SF6">
    <property type="entry name" value="BLR6126 PROTEIN"/>
    <property type="match status" value="1"/>
</dbReference>
<dbReference type="Proteomes" id="UP000094329">
    <property type="component" value="Unassembled WGS sequence"/>
</dbReference>
<organism evidence="2 3">
    <name type="scientific">Piscirickettsia litoralis</name>
    <dbReference type="NCBI Taxonomy" id="1891921"/>
    <lineage>
        <taxon>Bacteria</taxon>
        <taxon>Pseudomonadati</taxon>
        <taxon>Pseudomonadota</taxon>
        <taxon>Gammaproteobacteria</taxon>
        <taxon>Thiotrichales</taxon>
        <taxon>Piscirickettsiaceae</taxon>
        <taxon>Piscirickettsia</taxon>
    </lineage>
</organism>
<reference evidence="2 3" key="1">
    <citation type="submission" date="2016-08" db="EMBL/GenBank/DDBJ databases">
        <title>Draft genome sequence of Candidatus Piscirickettsia litoralis, from seawater.</title>
        <authorList>
            <person name="Wan X."/>
            <person name="Lee A.J."/>
            <person name="Hou S."/>
            <person name="Donachie S.P."/>
        </authorList>
    </citation>
    <scope>NUCLEOTIDE SEQUENCE [LARGE SCALE GENOMIC DNA]</scope>
    <source>
        <strain evidence="2 3">Y2</strain>
    </source>
</reference>
<evidence type="ECO:0000313" key="2">
    <source>
        <dbReference type="EMBL" id="ODN42346.1"/>
    </source>
</evidence>
<gene>
    <name evidence="2" type="ORF">BGC07_04615</name>
</gene>
<dbReference type="InterPro" id="IPR051544">
    <property type="entry name" value="TPS_OM_transporter"/>
</dbReference>
<accession>A0ABX3A0F5</accession>
<dbReference type="Gene3D" id="2.40.160.50">
    <property type="entry name" value="membrane protein fhac: a member of the omp85/tpsb transporter family"/>
    <property type="match status" value="1"/>
</dbReference>
<keyword evidence="3" id="KW-1185">Reference proteome</keyword>
<dbReference type="Pfam" id="PF03865">
    <property type="entry name" value="ShlB"/>
    <property type="match status" value="1"/>
</dbReference>
<name>A0ABX3A0F5_9GAMM</name>
<protein>
    <recommendedName>
        <fullName evidence="1">Haemolysin activator HlyB C-terminal domain-containing protein</fullName>
    </recommendedName>
</protein>
<evidence type="ECO:0000259" key="1">
    <source>
        <dbReference type="Pfam" id="PF03865"/>
    </source>
</evidence>
<comment type="caution">
    <text evidence="2">The sequence shown here is derived from an EMBL/GenBank/DDBJ whole genome shotgun (WGS) entry which is preliminary data.</text>
</comment>
<sequence length="302" mass="33453">MPNYHEMSYGQLSYLRFLNDQGLSLTINGSVIVTKPNASLSDLNIHGKSEALSIKLDYPLLLLRRQQWRVFLEFNAQNSINNIESTNQQNQDNVRTLTLGTSFKKNSSLGQSNLTASVSQGLPLFGSSHNNNPDSSRIGVDYHFTRVDIAATQLYPLSSLTSLQGSLKTTYAFSQLPATAEAGFGGPSYGRAYDSSRITGDRGVMLSLESRYDIKKPHSSISLLQPYLFYDIGALWVVNPQNRPIEFQDNGGRMSASSAGVGLRVFLKNNFYGTLEIAKPLTLSTLNHSYDPRVFFSLVGRF</sequence>
<proteinExistence type="predicted"/>
<dbReference type="PANTHER" id="PTHR34597">
    <property type="entry name" value="SLR1661 PROTEIN"/>
    <property type="match status" value="1"/>
</dbReference>
<evidence type="ECO:0000313" key="3">
    <source>
        <dbReference type="Proteomes" id="UP000094329"/>
    </source>
</evidence>